<dbReference type="InterPro" id="IPR008538">
    <property type="entry name" value="Uma2"/>
</dbReference>
<feature type="domain" description="Putative restriction endonuclease" evidence="1">
    <location>
        <begin position="30"/>
        <end position="190"/>
    </location>
</feature>
<dbReference type="AlphaFoldDB" id="A0A852TV13"/>
<sequence>MTTFAPEKATAADGGRTPQSVELFALLDAMDLPRGVRAEVLDGETITVSACPVGKHQRNVRALDLQLTPRLPEGYDNETYLEIRMPHLDRSVVPDLFVAPKELLITDDHMIPPDDVLLVAEVASKGKPNQDRVTKLEIYAEAVIEFYLLIDPLQAQATLYSNPQAKQYKEKTTRDFGEKLTLPKPFDFDLDTGEFLPYG</sequence>
<dbReference type="PANTHER" id="PTHR35400:SF3">
    <property type="entry name" value="SLL1072 PROTEIN"/>
    <property type="match status" value="1"/>
</dbReference>
<protein>
    <submittedName>
        <fullName evidence="2">Uma2 family endonuclease</fullName>
    </submittedName>
</protein>
<dbReference type="GO" id="GO:0004519">
    <property type="term" value="F:endonuclease activity"/>
    <property type="evidence" value="ECO:0007669"/>
    <property type="project" value="UniProtKB-KW"/>
</dbReference>
<gene>
    <name evidence="2" type="ORF">HDA32_003416</name>
</gene>
<organism evidence="2 3">
    <name type="scientific">Spinactinospora alkalitolerans</name>
    <dbReference type="NCBI Taxonomy" id="687207"/>
    <lineage>
        <taxon>Bacteria</taxon>
        <taxon>Bacillati</taxon>
        <taxon>Actinomycetota</taxon>
        <taxon>Actinomycetes</taxon>
        <taxon>Streptosporangiales</taxon>
        <taxon>Nocardiopsidaceae</taxon>
        <taxon>Spinactinospora</taxon>
    </lineage>
</organism>
<dbReference type="SUPFAM" id="SSF52980">
    <property type="entry name" value="Restriction endonuclease-like"/>
    <property type="match status" value="1"/>
</dbReference>
<keyword evidence="2" id="KW-0540">Nuclease</keyword>
<dbReference type="EMBL" id="JACCCC010000001">
    <property type="protein sequence ID" value="NYE48296.1"/>
    <property type="molecule type" value="Genomic_DNA"/>
</dbReference>
<proteinExistence type="predicted"/>
<dbReference type="Pfam" id="PF05685">
    <property type="entry name" value="Uma2"/>
    <property type="match status" value="1"/>
</dbReference>
<dbReference type="CDD" id="cd06260">
    <property type="entry name" value="DUF820-like"/>
    <property type="match status" value="1"/>
</dbReference>
<accession>A0A852TV13</accession>
<dbReference type="PANTHER" id="PTHR35400">
    <property type="entry name" value="SLR1083 PROTEIN"/>
    <property type="match status" value="1"/>
</dbReference>
<dbReference type="Gene3D" id="3.90.1570.10">
    <property type="entry name" value="tt1808, chain A"/>
    <property type="match status" value="1"/>
</dbReference>
<keyword evidence="2" id="KW-0378">Hydrolase</keyword>
<name>A0A852TV13_9ACTN</name>
<evidence type="ECO:0000259" key="1">
    <source>
        <dbReference type="Pfam" id="PF05685"/>
    </source>
</evidence>
<evidence type="ECO:0000313" key="3">
    <source>
        <dbReference type="Proteomes" id="UP000589036"/>
    </source>
</evidence>
<dbReference type="InterPro" id="IPR011335">
    <property type="entry name" value="Restrct_endonuc-II-like"/>
</dbReference>
<keyword evidence="3" id="KW-1185">Reference proteome</keyword>
<dbReference type="InterPro" id="IPR012296">
    <property type="entry name" value="Nuclease_put_TT1808"/>
</dbReference>
<evidence type="ECO:0000313" key="2">
    <source>
        <dbReference type="EMBL" id="NYE48296.1"/>
    </source>
</evidence>
<reference evidence="2 3" key="1">
    <citation type="submission" date="2020-07" db="EMBL/GenBank/DDBJ databases">
        <title>Sequencing the genomes of 1000 actinobacteria strains.</title>
        <authorList>
            <person name="Klenk H.-P."/>
        </authorList>
    </citation>
    <scope>NUCLEOTIDE SEQUENCE [LARGE SCALE GENOMIC DNA]</scope>
    <source>
        <strain evidence="2 3">CXB654</strain>
    </source>
</reference>
<keyword evidence="2" id="KW-0255">Endonuclease</keyword>
<dbReference type="RefSeq" id="WP_179644110.1">
    <property type="nucleotide sequence ID" value="NZ_BAAAYY010000016.1"/>
</dbReference>
<comment type="caution">
    <text evidence="2">The sequence shown here is derived from an EMBL/GenBank/DDBJ whole genome shotgun (WGS) entry which is preliminary data.</text>
</comment>
<dbReference type="Proteomes" id="UP000589036">
    <property type="component" value="Unassembled WGS sequence"/>
</dbReference>